<organism evidence="3 4">
    <name type="scientific">Streptomyces flaveus</name>
    <dbReference type="NCBI Taxonomy" id="66370"/>
    <lineage>
        <taxon>Bacteria</taxon>
        <taxon>Bacillati</taxon>
        <taxon>Actinomycetota</taxon>
        <taxon>Actinomycetes</taxon>
        <taxon>Kitasatosporales</taxon>
        <taxon>Streptomycetaceae</taxon>
        <taxon>Streptomyces</taxon>
        <taxon>Streptomyces aurantiacus group</taxon>
    </lineage>
</organism>
<proteinExistence type="predicted"/>
<feature type="compositionally biased region" description="Polar residues" evidence="2">
    <location>
        <begin position="250"/>
        <end position="267"/>
    </location>
</feature>
<protein>
    <recommendedName>
        <fullName evidence="5">Peptidoglycan binding-like domain-containing protein</fullName>
    </recommendedName>
</protein>
<dbReference type="Gene3D" id="1.10.101.10">
    <property type="entry name" value="PGBD-like superfamily/PGBD"/>
    <property type="match status" value="1"/>
</dbReference>
<reference evidence="3" key="2">
    <citation type="submission" date="2020-09" db="EMBL/GenBank/DDBJ databases">
        <authorList>
            <person name="Sun Q."/>
            <person name="Ohkuma M."/>
        </authorList>
    </citation>
    <scope>NUCLEOTIDE SEQUENCE</scope>
    <source>
        <strain evidence="3">JCM 3035</strain>
    </source>
</reference>
<reference evidence="3" key="1">
    <citation type="journal article" date="2014" name="Int. J. Syst. Evol. Microbiol.">
        <title>Complete genome sequence of Corynebacterium casei LMG S-19264T (=DSM 44701T), isolated from a smear-ripened cheese.</title>
        <authorList>
            <consortium name="US DOE Joint Genome Institute (JGI-PGF)"/>
            <person name="Walter F."/>
            <person name="Albersmeier A."/>
            <person name="Kalinowski J."/>
            <person name="Ruckert C."/>
        </authorList>
    </citation>
    <scope>NUCLEOTIDE SEQUENCE</scope>
    <source>
        <strain evidence="3">JCM 3035</strain>
    </source>
</reference>
<dbReference type="Pfam" id="PF01774">
    <property type="entry name" value="UreD"/>
    <property type="match status" value="1"/>
</dbReference>
<comment type="caution">
    <text evidence="3">The sequence shown here is derived from an EMBL/GenBank/DDBJ whole genome shotgun (WGS) entry which is preliminary data.</text>
</comment>
<dbReference type="GO" id="GO:0016151">
    <property type="term" value="F:nickel cation binding"/>
    <property type="evidence" value="ECO:0007669"/>
    <property type="project" value="InterPro"/>
</dbReference>
<evidence type="ECO:0008006" key="5">
    <source>
        <dbReference type="Google" id="ProtNLM"/>
    </source>
</evidence>
<evidence type="ECO:0000313" key="3">
    <source>
        <dbReference type="EMBL" id="GGK89519.1"/>
    </source>
</evidence>
<name>A0A917R4V5_9ACTN</name>
<evidence type="ECO:0000256" key="1">
    <source>
        <dbReference type="ARBA" id="ARBA00023186"/>
    </source>
</evidence>
<feature type="region of interest" description="Disordered" evidence="2">
    <location>
        <begin position="202"/>
        <end position="286"/>
    </location>
</feature>
<dbReference type="SUPFAM" id="SSF47090">
    <property type="entry name" value="PGBD-like"/>
    <property type="match status" value="1"/>
</dbReference>
<evidence type="ECO:0000256" key="2">
    <source>
        <dbReference type="SAM" id="MobiDB-lite"/>
    </source>
</evidence>
<dbReference type="InterPro" id="IPR036366">
    <property type="entry name" value="PGBDSf"/>
</dbReference>
<feature type="region of interest" description="Disordered" evidence="2">
    <location>
        <begin position="1"/>
        <end position="31"/>
    </location>
</feature>
<dbReference type="EMBL" id="BMPQ01000017">
    <property type="protein sequence ID" value="GGK89519.1"/>
    <property type="molecule type" value="Genomic_DNA"/>
</dbReference>
<dbReference type="AlphaFoldDB" id="A0A917R4V5"/>
<evidence type="ECO:0000313" key="4">
    <source>
        <dbReference type="Proteomes" id="UP000637788"/>
    </source>
</evidence>
<feature type="compositionally biased region" description="Basic and acidic residues" evidence="2">
    <location>
        <begin position="271"/>
        <end position="281"/>
    </location>
</feature>
<dbReference type="RefSeq" id="WP_246568214.1">
    <property type="nucleotide sequence ID" value="NZ_BMPQ01000017.1"/>
</dbReference>
<accession>A0A917R4V5</accession>
<keyword evidence="4" id="KW-1185">Reference proteome</keyword>
<sequence length="463" mass="49306">MNPSSQLAPAHAPSDVDIPSTGDQEPAGHPYGVCATARIRAAHNGRATALPQLLSDGPFHLRRMRTAGKAATVGITGAMSAPLGGDRLTLDITAEDQAELEVTTAAATLALRGPTTEAATYDVRLTAGEHAHLRRLPQPFISAADSNLQQAYTVELAATSRFVLREEQLLVVDPRLDVRRDAVLLGEGTKNGCAVLAPQQAARHCSPPPSHQPPRRCGNCSTRHTHALGGPTVPRRPDIPGWADVKPRNYVTTSPGSLRGWSSQSIRQPARSREDQRDERSKGKKMNMNKHFRKAAMATVLAVGTALGGFAATGIAQADEDAGVIDGSGNTRDDWGDEGTLKKGDESNAVALWQTVLVADGTFFKDSGTLRPFTEDDISGEFDSRTVSATKDWQKDRGLKQSGKASPASFKVADNNLSAVNGNGTVVYAGSVDNATFKRKTVAGFEKQVYFVKFDGSSVPATY</sequence>
<keyword evidence="1" id="KW-0143">Chaperone</keyword>
<gene>
    <name evidence="3" type="ORF">GCM10010094_58160</name>
</gene>
<dbReference type="Proteomes" id="UP000637788">
    <property type="component" value="Unassembled WGS sequence"/>
</dbReference>
<dbReference type="InterPro" id="IPR002669">
    <property type="entry name" value="UreD"/>
</dbReference>
<dbReference type="InterPro" id="IPR036365">
    <property type="entry name" value="PGBD-like_sf"/>
</dbReference>